<accession>A0A482V1P3</accession>
<proteinExistence type="predicted"/>
<dbReference type="InterPro" id="IPR036397">
    <property type="entry name" value="RNaseH_sf"/>
</dbReference>
<dbReference type="OrthoDB" id="8060176at2759"/>
<protein>
    <recommendedName>
        <fullName evidence="3">DDE 3 domain containing protein</fullName>
    </recommendedName>
</protein>
<reference evidence="1 2" key="1">
    <citation type="submission" date="2017-03" db="EMBL/GenBank/DDBJ databases">
        <title>Genome of the blue death feigning beetle - Asbolus verrucosus.</title>
        <authorList>
            <person name="Rider S.D."/>
        </authorList>
    </citation>
    <scope>NUCLEOTIDE SEQUENCE [LARGE SCALE GENOMIC DNA]</scope>
    <source>
        <strain evidence="1">Butters</strain>
        <tissue evidence="1">Head and leg muscle</tissue>
    </source>
</reference>
<dbReference type="Proteomes" id="UP000292052">
    <property type="component" value="Unassembled WGS sequence"/>
</dbReference>
<dbReference type="GO" id="GO:0003676">
    <property type="term" value="F:nucleic acid binding"/>
    <property type="evidence" value="ECO:0007669"/>
    <property type="project" value="InterPro"/>
</dbReference>
<evidence type="ECO:0000313" key="1">
    <source>
        <dbReference type="EMBL" id="RZB38902.1"/>
    </source>
</evidence>
<evidence type="ECO:0008006" key="3">
    <source>
        <dbReference type="Google" id="ProtNLM"/>
    </source>
</evidence>
<dbReference type="STRING" id="1661398.A0A482V1P3"/>
<evidence type="ECO:0000313" key="2">
    <source>
        <dbReference type="Proteomes" id="UP000292052"/>
    </source>
</evidence>
<sequence>MIWGGVMNDIRTEPVIFRNGSVNSTCMKCYKSICKNMHKILSFSKITLEDILHIFPNINPTEQVWSEMLRQLRRRLHSPHTFDELQKALIEEWRSVSQNTILNLINSMPRRCHAEYML</sequence>
<dbReference type="AlphaFoldDB" id="A0A482V1P3"/>
<dbReference type="EMBL" id="QDEB01132710">
    <property type="protein sequence ID" value="RZB38902.1"/>
    <property type="molecule type" value="Genomic_DNA"/>
</dbReference>
<name>A0A482V1P3_ASBVE</name>
<keyword evidence="2" id="KW-1185">Reference proteome</keyword>
<gene>
    <name evidence="1" type="ORF">BDFB_011319</name>
</gene>
<organism evidence="1 2">
    <name type="scientific">Asbolus verrucosus</name>
    <name type="common">Desert ironclad beetle</name>
    <dbReference type="NCBI Taxonomy" id="1661398"/>
    <lineage>
        <taxon>Eukaryota</taxon>
        <taxon>Metazoa</taxon>
        <taxon>Ecdysozoa</taxon>
        <taxon>Arthropoda</taxon>
        <taxon>Hexapoda</taxon>
        <taxon>Insecta</taxon>
        <taxon>Pterygota</taxon>
        <taxon>Neoptera</taxon>
        <taxon>Endopterygota</taxon>
        <taxon>Coleoptera</taxon>
        <taxon>Polyphaga</taxon>
        <taxon>Cucujiformia</taxon>
        <taxon>Tenebrionidae</taxon>
        <taxon>Pimeliinae</taxon>
        <taxon>Asbolus</taxon>
    </lineage>
</organism>
<comment type="caution">
    <text evidence="1">The sequence shown here is derived from an EMBL/GenBank/DDBJ whole genome shotgun (WGS) entry which is preliminary data.</text>
</comment>
<dbReference type="Gene3D" id="3.30.420.10">
    <property type="entry name" value="Ribonuclease H-like superfamily/Ribonuclease H"/>
    <property type="match status" value="1"/>
</dbReference>